<keyword evidence="2" id="KW-1185">Reference proteome</keyword>
<sequence>MLAKCITEINIKNKNSQWGGGGIICLDCKYLEKDLPSISPLKIIANNIPSNLSTVTFHNTSRNENFHVIFWEKYPGVIGLPSPFLLPRSQGSLRDIYLLKQIN</sequence>
<dbReference type="AlphaFoldDB" id="A0A2T0ATU4"/>
<dbReference type="Proteomes" id="UP000238415">
    <property type="component" value="Unassembled WGS sequence"/>
</dbReference>
<name>A0A2T0ATU4_9FIRM</name>
<evidence type="ECO:0000313" key="2">
    <source>
        <dbReference type="Proteomes" id="UP000238415"/>
    </source>
</evidence>
<comment type="caution">
    <text evidence="1">The sequence shown here is derived from an EMBL/GenBank/DDBJ whole genome shotgun (WGS) entry which is preliminary data.</text>
</comment>
<reference evidence="1 2" key="1">
    <citation type="submission" date="2018-03" db="EMBL/GenBank/DDBJ databases">
        <title>Genome sequence of Moorella humiferrea DSM 23265.</title>
        <authorList>
            <person name="Poehlein A."/>
            <person name="Daniel R."/>
        </authorList>
    </citation>
    <scope>NUCLEOTIDE SEQUENCE [LARGE SCALE GENOMIC DNA]</scope>
    <source>
        <strain evidence="1 2">DSM 23265</strain>
    </source>
</reference>
<accession>A0A2T0ATU4</accession>
<proteinExistence type="predicted"/>
<gene>
    <name evidence="1" type="ORF">MOHU_10020</name>
</gene>
<organism evidence="1 2">
    <name type="scientific">Neomoorella humiferrea</name>
    <dbReference type="NCBI Taxonomy" id="676965"/>
    <lineage>
        <taxon>Bacteria</taxon>
        <taxon>Bacillati</taxon>
        <taxon>Bacillota</taxon>
        <taxon>Clostridia</taxon>
        <taxon>Neomoorellales</taxon>
        <taxon>Neomoorellaceae</taxon>
        <taxon>Neomoorella</taxon>
    </lineage>
</organism>
<protein>
    <submittedName>
        <fullName evidence="1">Uncharacterized protein</fullName>
    </submittedName>
</protein>
<dbReference type="EMBL" id="PVXM01000015">
    <property type="protein sequence ID" value="PRR73862.1"/>
    <property type="molecule type" value="Genomic_DNA"/>
</dbReference>
<evidence type="ECO:0000313" key="1">
    <source>
        <dbReference type="EMBL" id="PRR73862.1"/>
    </source>
</evidence>